<protein>
    <submittedName>
        <fullName evidence="2">Uncharacterized protein</fullName>
    </submittedName>
</protein>
<accession>A0ABQ8S2K4</accession>
<name>A0ABQ8S2K4_PERAM</name>
<reference evidence="2 3" key="1">
    <citation type="journal article" date="2022" name="Allergy">
        <title>Genome assembly and annotation of Periplaneta americana reveal a comprehensive cockroach allergen profile.</title>
        <authorList>
            <person name="Wang L."/>
            <person name="Xiong Q."/>
            <person name="Saelim N."/>
            <person name="Wang L."/>
            <person name="Nong W."/>
            <person name="Wan A.T."/>
            <person name="Shi M."/>
            <person name="Liu X."/>
            <person name="Cao Q."/>
            <person name="Hui J.H.L."/>
            <person name="Sookrung N."/>
            <person name="Leung T.F."/>
            <person name="Tungtrongchitr A."/>
            <person name="Tsui S.K.W."/>
        </authorList>
    </citation>
    <scope>NUCLEOTIDE SEQUENCE [LARGE SCALE GENOMIC DNA]</scope>
    <source>
        <strain evidence="2">PWHHKU_190912</strain>
    </source>
</reference>
<evidence type="ECO:0000313" key="2">
    <source>
        <dbReference type="EMBL" id="KAJ4428075.1"/>
    </source>
</evidence>
<organism evidence="2 3">
    <name type="scientific">Periplaneta americana</name>
    <name type="common">American cockroach</name>
    <name type="synonym">Blatta americana</name>
    <dbReference type="NCBI Taxonomy" id="6978"/>
    <lineage>
        <taxon>Eukaryota</taxon>
        <taxon>Metazoa</taxon>
        <taxon>Ecdysozoa</taxon>
        <taxon>Arthropoda</taxon>
        <taxon>Hexapoda</taxon>
        <taxon>Insecta</taxon>
        <taxon>Pterygota</taxon>
        <taxon>Neoptera</taxon>
        <taxon>Polyneoptera</taxon>
        <taxon>Dictyoptera</taxon>
        <taxon>Blattodea</taxon>
        <taxon>Blattoidea</taxon>
        <taxon>Blattidae</taxon>
        <taxon>Blattinae</taxon>
        <taxon>Periplaneta</taxon>
    </lineage>
</organism>
<feature type="region of interest" description="Disordered" evidence="1">
    <location>
        <begin position="52"/>
        <end position="71"/>
    </location>
</feature>
<proteinExistence type="predicted"/>
<comment type="caution">
    <text evidence="2">The sequence shown here is derived from an EMBL/GenBank/DDBJ whole genome shotgun (WGS) entry which is preliminary data.</text>
</comment>
<sequence length="173" mass="18735">MPCPSQTSGFNVPNYVSEARGDRLPYVMTLQTSTLAVAAVCRATENVGLRRAPRGLQTRTRPSSELKENLDSSLKTTRFQSSAVQVCCSRHPANRGDGGRVSMAGHVMGAARPNFLQPSAWEWFGQTQGPVIMVLPVSGWRAVKQLDLFGLAGGFDFLLSWRSVEGILSPVAV</sequence>
<keyword evidence="3" id="KW-1185">Reference proteome</keyword>
<dbReference type="Proteomes" id="UP001148838">
    <property type="component" value="Unassembled WGS sequence"/>
</dbReference>
<gene>
    <name evidence="2" type="ORF">ANN_24089</name>
</gene>
<evidence type="ECO:0000256" key="1">
    <source>
        <dbReference type="SAM" id="MobiDB-lite"/>
    </source>
</evidence>
<dbReference type="EMBL" id="JAJSOF020000037">
    <property type="protein sequence ID" value="KAJ4428075.1"/>
    <property type="molecule type" value="Genomic_DNA"/>
</dbReference>
<evidence type="ECO:0000313" key="3">
    <source>
        <dbReference type="Proteomes" id="UP001148838"/>
    </source>
</evidence>